<accession>A0A0D8BA07</accession>
<evidence type="ECO:0000313" key="1">
    <source>
        <dbReference type="EMBL" id="KJE20754.1"/>
    </source>
</evidence>
<protein>
    <submittedName>
        <fullName evidence="1">Uncharacterized protein</fullName>
    </submittedName>
</protein>
<gene>
    <name evidence="1" type="ORF">FF36_04960</name>
</gene>
<dbReference type="Proteomes" id="UP000032545">
    <property type="component" value="Unassembled WGS sequence"/>
</dbReference>
<evidence type="ECO:0000313" key="2">
    <source>
        <dbReference type="Proteomes" id="UP000032545"/>
    </source>
</evidence>
<keyword evidence="2" id="KW-1185">Reference proteome</keyword>
<reference evidence="2" key="1">
    <citation type="submission" date="2015-02" db="EMBL/GenBank/DDBJ databases">
        <title>Draft Genome of Frankia sp. CpI1-S.</title>
        <authorList>
            <person name="Oshone R.T."/>
            <person name="Ngom M."/>
            <person name="Ghodhbane-Gtari F."/>
            <person name="Gtari M."/>
            <person name="Morris K."/>
            <person name="Thomas K."/>
            <person name="Sen A."/>
            <person name="Tisa L.S."/>
        </authorList>
    </citation>
    <scope>NUCLEOTIDE SEQUENCE [LARGE SCALE GENOMIC DNA]</scope>
    <source>
        <strain evidence="2">CpI1-S</strain>
    </source>
</reference>
<dbReference type="AlphaFoldDB" id="A0A0D8BA07"/>
<reference evidence="1 2" key="2">
    <citation type="journal article" date="2016" name="Genome Announc.">
        <title>Permanent Draft Genome Sequences for Two Variants of Frankia sp. Strain CpI1, the First Frankia Strain Isolated from Root Nodules of Comptonia peregrina.</title>
        <authorList>
            <person name="Oshone R."/>
            <person name="Hurst S.G.IV."/>
            <person name="Abebe-Akele F."/>
            <person name="Simpson S."/>
            <person name="Morris K."/>
            <person name="Thomas W.K."/>
            <person name="Tisa L.S."/>
        </authorList>
    </citation>
    <scope>NUCLEOTIDE SEQUENCE [LARGE SCALE GENOMIC DNA]</scope>
    <source>
        <strain evidence="2">CpI1-S</strain>
    </source>
</reference>
<dbReference type="EMBL" id="JYFN01000052">
    <property type="protein sequence ID" value="KJE20754.1"/>
    <property type="molecule type" value="Genomic_DNA"/>
</dbReference>
<organism evidence="1 2">
    <name type="scientific">Frankia torreyi</name>
    <dbReference type="NCBI Taxonomy" id="1856"/>
    <lineage>
        <taxon>Bacteria</taxon>
        <taxon>Bacillati</taxon>
        <taxon>Actinomycetota</taxon>
        <taxon>Actinomycetes</taxon>
        <taxon>Frankiales</taxon>
        <taxon>Frankiaceae</taxon>
        <taxon>Frankia</taxon>
    </lineage>
</organism>
<sequence>MAGDENCSARLSDEPPCLLGGPGAVEVGGCTGIRLLPPLEWVALAAVLIFGEIPELRHPDRGGYGDIYYAAAVRSGA</sequence>
<proteinExistence type="predicted"/>
<name>A0A0D8BA07_9ACTN</name>
<dbReference type="PATRIC" id="fig|1502723.3.peg.5151"/>
<comment type="caution">
    <text evidence="1">The sequence shown here is derived from an EMBL/GenBank/DDBJ whole genome shotgun (WGS) entry which is preliminary data.</text>
</comment>